<accession>A0ABT5VB55</accession>
<keyword evidence="3 6" id="KW-0812">Transmembrane</keyword>
<evidence type="ECO:0000256" key="3">
    <source>
        <dbReference type="ARBA" id="ARBA00022692"/>
    </source>
</evidence>
<dbReference type="InterPro" id="IPR032689">
    <property type="entry name" value="TraG-D_C"/>
</dbReference>
<organism evidence="8 9">
    <name type="scientific">Actinotignum sanguinis</name>
    <dbReference type="NCBI Taxonomy" id="1445614"/>
    <lineage>
        <taxon>Bacteria</taxon>
        <taxon>Bacillati</taxon>
        <taxon>Actinomycetota</taxon>
        <taxon>Actinomycetes</taxon>
        <taxon>Actinomycetales</taxon>
        <taxon>Actinomycetaceae</taxon>
        <taxon>Actinotignum</taxon>
    </lineage>
</organism>
<dbReference type="PANTHER" id="PTHR37937:SF1">
    <property type="entry name" value="CONJUGATIVE TRANSFER: DNA TRANSPORT"/>
    <property type="match status" value="1"/>
</dbReference>
<keyword evidence="5 6" id="KW-0472">Membrane</keyword>
<keyword evidence="4 6" id="KW-1133">Transmembrane helix</keyword>
<proteinExistence type="predicted"/>
<dbReference type="Proteomes" id="UP001219297">
    <property type="component" value="Unassembled WGS sequence"/>
</dbReference>
<gene>
    <name evidence="8" type="ORF">PWJ81_07510</name>
</gene>
<dbReference type="PANTHER" id="PTHR37937">
    <property type="entry name" value="CONJUGATIVE TRANSFER: DNA TRANSPORT"/>
    <property type="match status" value="1"/>
</dbReference>
<feature type="transmembrane region" description="Helical" evidence="6">
    <location>
        <begin position="12"/>
        <end position="37"/>
    </location>
</feature>
<comment type="caution">
    <text evidence="8">The sequence shown here is derived from an EMBL/GenBank/DDBJ whole genome shotgun (WGS) entry which is preliminary data.</text>
</comment>
<evidence type="ECO:0000256" key="4">
    <source>
        <dbReference type="ARBA" id="ARBA00022989"/>
    </source>
</evidence>
<evidence type="ECO:0000256" key="5">
    <source>
        <dbReference type="ARBA" id="ARBA00023136"/>
    </source>
</evidence>
<evidence type="ECO:0000256" key="6">
    <source>
        <dbReference type="SAM" id="Phobius"/>
    </source>
</evidence>
<keyword evidence="9" id="KW-1185">Reference proteome</keyword>
<evidence type="ECO:0000259" key="7">
    <source>
        <dbReference type="Pfam" id="PF12696"/>
    </source>
</evidence>
<evidence type="ECO:0000313" key="9">
    <source>
        <dbReference type="Proteomes" id="UP001219297"/>
    </source>
</evidence>
<dbReference type="RefSeq" id="WP_274736510.1">
    <property type="nucleotide sequence ID" value="NZ_CAUPIE010000017.1"/>
</dbReference>
<keyword evidence="2" id="KW-1003">Cell membrane</keyword>
<sequence>MSNKPGTTGDVGTLIATLGAIGVGVCLCLSFFLAGLITGEAVPFNPLVLIIYLATGKLHVSSMTWVVAALFACIVLTIAGLISWRVYRVRGRRARGDNKARLTGGRSARQALQRTVVAEKAQRLGITGDNPVGYKLGRAVDTGELLYGDYESVSLMLSGPRGGKTAGYAIPLLLEAPGAVLATSNKRDLVDATRYAREQLGERVWVFDPCNILQKPGGMWWNPLTYLTNAAYGGSLFSRATHLAKVLGDAARAGMSTKAYDSFWDGGGEQIRACLLAAAALEHRSMADVYTWVQSTLDETPIDILRNHGMGELAALLRAQMDLPAVTKGGMWAHARSGLEWVGDPETRTWWDGGGAEFDPAMFVQTRQALYSMSVDGAAIAPLVAALTAVTCLAAENYAQSQRGGRLATPMMVVLDEAANVCPWRELPRLYSHMGSKGICLHTILQSWSQGVSVWGEAGMNMLWSAANNVLYAGGVKETEILAKISKLIGTYRTSQRSTSMSKGVRSTSISQNSLEVPIASEAELAALPAWRAWLFASKSRPTLIKLLPWFEGEKKELVKESITRYGSNATPTNTVPGGVRDAWNN</sequence>
<dbReference type="Pfam" id="PF12696">
    <property type="entry name" value="TraG-D_C"/>
    <property type="match status" value="1"/>
</dbReference>
<evidence type="ECO:0000256" key="2">
    <source>
        <dbReference type="ARBA" id="ARBA00022475"/>
    </source>
</evidence>
<dbReference type="InterPro" id="IPR051539">
    <property type="entry name" value="T4SS-coupling_protein"/>
</dbReference>
<dbReference type="InterPro" id="IPR027417">
    <property type="entry name" value="P-loop_NTPase"/>
</dbReference>
<dbReference type="SUPFAM" id="SSF52540">
    <property type="entry name" value="P-loop containing nucleoside triphosphate hydrolases"/>
    <property type="match status" value="1"/>
</dbReference>
<evidence type="ECO:0000313" key="8">
    <source>
        <dbReference type="EMBL" id="MDE1656913.1"/>
    </source>
</evidence>
<feature type="domain" description="TraD/TraG TraM recognition site" evidence="7">
    <location>
        <begin position="410"/>
        <end position="529"/>
    </location>
</feature>
<evidence type="ECO:0000256" key="1">
    <source>
        <dbReference type="ARBA" id="ARBA00004651"/>
    </source>
</evidence>
<name>A0ABT5VB55_9ACTO</name>
<feature type="transmembrane region" description="Helical" evidence="6">
    <location>
        <begin position="65"/>
        <end position="87"/>
    </location>
</feature>
<dbReference type="Gene3D" id="3.40.50.300">
    <property type="entry name" value="P-loop containing nucleotide triphosphate hydrolases"/>
    <property type="match status" value="1"/>
</dbReference>
<dbReference type="CDD" id="cd01127">
    <property type="entry name" value="TrwB_TraG_TraD_VirD4"/>
    <property type="match status" value="1"/>
</dbReference>
<dbReference type="EMBL" id="JARBHI010000018">
    <property type="protein sequence ID" value="MDE1656913.1"/>
    <property type="molecule type" value="Genomic_DNA"/>
</dbReference>
<comment type="subcellular location">
    <subcellularLocation>
        <location evidence="1">Cell membrane</location>
        <topology evidence="1">Multi-pass membrane protein</topology>
    </subcellularLocation>
</comment>
<protein>
    <submittedName>
        <fullName evidence="8">TraM recognition domain-containing protein</fullName>
    </submittedName>
</protein>
<reference evidence="8 9" key="1">
    <citation type="submission" date="2023-02" db="EMBL/GenBank/DDBJ databases">
        <title>Defining the Infant Male Urobiome and Moving Towards Mechanisms in Urobiome Research.</title>
        <authorList>
            <person name="Reasoner S."/>
            <person name="Flores V."/>
            <person name="Van Horn G."/>
            <person name="Morales G."/>
            <person name="Peard L."/>
            <person name="Abelson B."/>
            <person name="Manuel C."/>
            <person name="Lee J."/>
            <person name="Baker B."/>
            <person name="Williams T."/>
            <person name="Schmitz J."/>
            <person name="Clayton D."/>
            <person name="Hadjifrangiskou M."/>
        </authorList>
    </citation>
    <scope>NUCLEOTIDE SEQUENCE [LARGE SCALE GENOMIC DNA]</scope>
    <source>
        <strain evidence="8 9">AS1053</strain>
    </source>
</reference>